<feature type="transmembrane region" description="Helical" evidence="1">
    <location>
        <begin position="257"/>
        <end position="279"/>
    </location>
</feature>
<protein>
    <submittedName>
        <fullName evidence="4">DUF4397 domain-containing protein</fullName>
    </submittedName>
</protein>
<proteinExistence type="predicted"/>
<keyword evidence="1" id="KW-0472">Membrane</keyword>
<dbReference type="EMBL" id="JBHUEA010000001">
    <property type="protein sequence ID" value="MFD1720093.1"/>
    <property type="molecule type" value="Genomic_DNA"/>
</dbReference>
<gene>
    <name evidence="4" type="ORF">ACFSBI_00900</name>
</gene>
<dbReference type="InterPro" id="IPR025510">
    <property type="entry name" value="DUF4397"/>
</dbReference>
<evidence type="ECO:0000313" key="5">
    <source>
        <dbReference type="Proteomes" id="UP001597347"/>
    </source>
</evidence>
<feature type="domain" description="DUF4397" evidence="3">
    <location>
        <begin position="37"/>
        <end position="156"/>
    </location>
</feature>
<keyword evidence="1" id="KW-1133">Transmembrane helix</keyword>
<keyword evidence="5" id="KW-1185">Reference proteome</keyword>
<keyword evidence="1" id="KW-0812">Transmembrane</keyword>
<name>A0ABW4L9A1_9MICO</name>
<feature type="chain" id="PRO_5045929653" evidence="2">
    <location>
        <begin position="30"/>
        <end position="286"/>
    </location>
</feature>
<reference evidence="5" key="1">
    <citation type="journal article" date="2019" name="Int. J. Syst. Evol. Microbiol.">
        <title>The Global Catalogue of Microorganisms (GCM) 10K type strain sequencing project: providing services to taxonomists for standard genome sequencing and annotation.</title>
        <authorList>
            <consortium name="The Broad Institute Genomics Platform"/>
            <consortium name="The Broad Institute Genome Sequencing Center for Infectious Disease"/>
            <person name="Wu L."/>
            <person name="Ma J."/>
        </authorList>
    </citation>
    <scope>NUCLEOTIDE SEQUENCE [LARGE SCALE GENOMIC DNA]</scope>
    <source>
        <strain evidence="5">CGMCC 1.12471</strain>
    </source>
</reference>
<evidence type="ECO:0000313" key="4">
    <source>
        <dbReference type="EMBL" id="MFD1720093.1"/>
    </source>
</evidence>
<accession>A0ABW4L9A1</accession>
<organism evidence="4 5">
    <name type="scientific">Amnibacterium endophyticum</name>
    <dbReference type="NCBI Taxonomy" id="2109337"/>
    <lineage>
        <taxon>Bacteria</taxon>
        <taxon>Bacillati</taxon>
        <taxon>Actinomycetota</taxon>
        <taxon>Actinomycetes</taxon>
        <taxon>Micrococcales</taxon>
        <taxon>Microbacteriaceae</taxon>
        <taxon>Amnibacterium</taxon>
    </lineage>
</organism>
<dbReference type="Pfam" id="PF14344">
    <property type="entry name" value="DUF4397"/>
    <property type="match status" value="1"/>
</dbReference>
<dbReference type="Proteomes" id="UP001597347">
    <property type="component" value="Unassembled WGS sequence"/>
</dbReference>
<keyword evidence="2" id="KW-0732">Signal</keyword>
<evidence type="ECO:0000259" key="3">
    <source>
        <dbReference type="Pfam" id="PF14344"/>
    </source>
</evidence>
<evidence type="ECO:0000256" key="1">
    <source>
        <dbReference type="SAM" id="Phobius"/>
    </source>
</evidence>
<sequence length="286" mass="29084">MPLAHPRRLLAALVAASALILLPALPAHAAPSTGWARLAHLSPDTRSVDVRLAPLDTGGSVTRIDDVAYGAVSDYLALPAGEYAVAMRPAGSPESATPVIQTSMTVKAGAATTVAVFGRNSDLKVQVIPDDLRTPPAGDASVRVIQAATGGQPVTVTATSGDRKTLVSDAALGDVSAYSDVPAGEWELEATQGSATDTSRVDLRSGQIASLFVLEKADGGLTIKRVLDSASAGDLPKGYLATGGGFLVHQQAEEESMLLPGLAALLVAASAGTIGVAAARRRRAHA</sequence>
<evidence type="ECO:0000256" key="2">
    <source>
        <dbReference type="SAM" id="SignalP"/>
    </source>
</evidence>
<dbReference type="RefSeq" id="WP_377931300.1">
    <property type="nucleotide sequence ID" value="NZ_JBHUEA010000001.1"/>
</dbReference>
<feature type="signal peptide" evidence="2">
    <location>
        <begin position="1"/>
        <end position="29"/>
    </location>
</feature>
<comment type="caution">
    <text evidence="4">The sequence shown here is derived from an EMBL/GenBank/DDBJ whole genome shotgun (WGS) entry which is preliminary data.</text>
</comment>